<gene>
    <name evidence="1" type="ORF">PVAND_006484</name>
</gene>
<protein>
    <submittedName>
        <fullName evidence="1">Uncharacterized protein</fullName>
    </submittedName>
</protein>
<dbReference type="OrthoDB" id="407432at2759"/>
<dbReference type="EMBL" id="JADBJN010000002">
    <property type="protein sequence ID" value="KAG5676666.1"/>
    <property type="molecule type" value="Genomic_DNA"/>
</dbReference>
<sequence length="317" mass="37753">MITQRVREFLDNCDQIVNQAVFKSRENQDWRKFEMEMLSIELIVMEKMKKNCRAHLIGLHRIGLSTDSENVHLLLDIGDTYYDKADLEKYAGQILLLNEFMKVDENWKVLKVYLGSPAIKCVYKETNQVFLIIISNGYKAQLSKTIGHLFKIQSPEILNFYHFLRIYIIDLGEIRLKHFQIIIMIIFYLQKHDFLPSILDIQSGVREVLIDGTPVQCDSNRLLKHYHGTRKMNNYKDHIYPFFKFYKKFNFPQRIIDLHRAIDIKLEDYSCRSFWRFNVMNSVVLDFEQNASNTVREEDIEDFVELCIASCDLFRDY</sequence>
<keyword evidence="2" id="KW-1185">Reference proteome</keyword>
<accession>A0A9J6C3S8</accession>
<organism evidence="1 2">
    <name type="scientific">Polypedilum vanderplanki</name>
    <name type="common">Sleeping chironomid midge</name>
    <dbReference type="NCBI Taxonomy" id="319348"/>
    <lineage>
        <taxon>Eukaryota</taxon>
        <taxon>Metazoa</taxon>
        <taxon>Ecdysozoa</taxon>
        <taxon>Arthropoda</taxon>
        <taxon>Hexapoda</taxon>
        <taxon>Insecta</taxon>
        <taxon>Pterygota</taxon>
        <taxon>Neoptera</taxon>
        <taxon>Endopterygota</taxon>
        <taxon>Diptera</taxon>
        <taxon>Nematocera</taxon>
        <taxon>Chironomoidea</taxon>
        <taxon>Chironomidae</taxon>
        <taxon>Chironominae</taxon>
        <taxon>Polypedilum</taxon>
        <taxon>Polypedilum</taxon>
    </lineage>
</organism>
<evidence type="ECO:0000313" key="1">
    <source>
        <dbReference type="EMBL" id="KAG5676666.1"/>
    </source>
</evidence>
<comment type="caution">
    <text evidence="1">The sequence shown here is derived from an EMBL/GenBank/DDBJ whole genome shotgun (WGS) entry which is preliminary data.</text>
</comment>
<dbReference type="Gene3D" id="1.10.1410.10">
    <property type="match status" value="1"/>
</dbReference>
<proteinExistence type="predicted"/>
<reference evidence="1" key="1">
    <citation type="submission" date="2021-03" db="EMBL/GenBank/DDBJ databases">
        <title>Chromosome level genome of the anhydrobiotic midge Polypedilum vanderplanki.</title>
        <authorList>
            <person name="Yoshida Y."/>
            <person name="Kikawada T."/>
            <person name="Gusev O."/>
        </authorList>
    </citation>
    <scope>NUCLEOTIDE SEQUENCE</scope>
    <source>
        <strain evidence="1">NIAS01</strain>
        <tissue evidence="1">Whole body or cell culture</tissue>
    </source>
</reference>
<evidence type="ECO:0000313" key="2">
    <source>
        <dbReference type="Proteomes" id="UP001107558"/>
    </source>
</evidence>
<dbReference type="Proteomes" id="UP001107558">
    <property type="component" value="Chromosome 2"/>
</dbReference>
<dbReference type="SUPFAM" id="SSF81631">
    <property type="entry name" value="PAP/OAS1 substrate-binding domain"/>
    <property type="match status" value="1"/>
</dbReference>
<dbReference type="AlphaFoldDB" id="A0A9J6C3S8"/>
<name>A0A9J6C3S8_POLVA</name>